<dbReference type="EMBL" id="GGEC01062089">
    <property type="protein sequence ID" value="MBX42573.1"/>
    <property type="molecule type" value="Transcribed_RNA"/>
</dbReference>
<name>A0A2P2NJC0_RHIMU</name>
<sequence>MNPHIKKQTPLKSSKVFSNQLLTTNFRALFWSN</sequence>
<organism evidence="1">
    <name type="scientific">Rhizophora mucronata</name>
    <name type="common">Asiatic mangrove</name>
    <dbReference type="NCBI Taxonomy" id="61149"/>
    <lineage>
        <taxon>Eukaryota</taxon>
        <taxon>Viridiplantae</taxon>
        <taxon>Streptophyta</taxon>
        <taxon>Embryophyta</taxon>
        <taxon>Tracheophyta</taxon>
        <taxon>Spermatophyta</taxon>
        <taxon>Magnoliopsida</taxon>
        <taxon>eudicotyledons</taxon>
        <taxon>Gunneridae</taxon>
        <taxon>Pentapetalae</taxon>
        <taxon>rosids</taxon>
        <taxon>fabids</taxon>
        <taxon>Malpighiales</taxon>
        <taxon>Rhizophoraceae</taxon>
        <taxon>Rhizophora</taxon>
    </lineage>
</organism>
<accession>A0A2P2NJC0</accession>
<proteinExistence type="predicted"/>
<dbReference type="AlphaFoldDB" id="A0A2P2NJC0"/>
<protein>
    <submittedName>
        <fullName evidence="1">Uncharacterized protein</fullName>
    </submittedName>
</protein>
<reference evidence="1" key="1">
    <citation type="submission" date="2018-02" db="EMBL/GenBank/DDBJ databases">
        <title>Rhizophora mucronata_Transcriptome.</title>
        <authorList>
            <person name="Meera S.P."/>
            <person name="Sreeshan A."/>
            <person name="Augustine A."/>
        </authorList>
    </citation>
    <scope>NUCLEOTIDE SEQUENCE</scope>
    <source>
        <tissue evidence="1">Leaf</tissue>
    </source>
</reference>
<evidence type="ECO:0000313" key="1">
    <source>
        <dbReference type="EMBL" id="MBX42573.1"/>
    </source>
</evidence>